<dbReference type="SMART" id="SM00530">
    <property type="entry name" value="HTH_XRE"/>
    <property type="match status" value="1"/>
</dbReference>
<dbReference type="InterPro" id="IPR001387">
    <property type="entry name" value="Cro/C1-type_HTH"/>
</dbReference>
<dbReference type="SUPFAM" id="SSF47413">
    <property type="entry name" value="lambda repressor-like DNA-binding domains"/>
    <property type="match status" value="1"/>
</dbReference>
<dbReference type="RefSeq" id="WP_089919166.1">
    <property type="nucleotide sequence ID" value="NZ_FOBB01000009.1"/>
</dbReference>
<reference evidence="2 3" key="1">
    <citation type="submission" date="2016-10" db="EMBL/GenBank/DDBJ databases">
        <authorList>
            <person name="de Groot N.N."/>
        </authorList>
    </citation>
    <scope>NUCLEOTIDE SEQUENCE [LARGE SCALE GENOMIC DNA]</scope>
    <source>
        <strain evidence="2 3">DSM 21039</strain>
    </source>
</reference>
<dbReference type="Pfam" id="PF01381">
    <property type="entry name" value="HTH_3"/>
    <property type="match status" value="1"/>
</dbReference>
<feature type="domain" description="HTH cro/C1-type" evidence="1">
    <location>
        <begin position="65"/>
        <end position="119"/>
    </location>
</feature>
<dbReference type="InterPro" id="IPR039060">
    <property type="entry name" value="Antitox_HigA"/>
</dbReference>
<dbReference type="PROSITE" id="PS50943">
    <property type="entry name" value="HTH_CROC1"/>
    <property type="match status" value="1"/>
</dbReference>
<dbReference type="OrthoDB" id="672730at2"/>
<dbReference type="STRING" id="573321.SAMN04488505_10984"/>
<dbReference type="AlphaFoldDB" id="A0A1H8F3A4"/>
<dbReference type="Proteomes" id="UP000198984">
    <property type="component" value="Unassembled WGS sequence"/>
</dbReference>
<name>A0A1H8F3A4_9BACT</name>
<evidence type="ECO:0000313" key="3">
    <source>
        <dbReference type="Proteomes" id="UP000198984"/>
    </source>
</evidence>
<accession>A0A1H8F3A4</accession>
<dbReference type="PANTHER" id="PTHR40455">
    <property type="entry name" value="ANTITOXIN HIGA"/>
    <property type="match status" value="1"/>
</dbReference>
<proteinExistence type="predicted"/>
<evidence type="ECO:0000259" key="1">
    <source>
        <dbReference type="PROSITE" id="PS50943"/>
    </source>
</evidence>
<dbReference type="PANTHER" id="PTHR40455:SF1">
    <property type="entry name" value="ANTITOXIN HIGA"/>
    <property type="match status" value="1"/>
</dbReference>
<evidence type="ECO:0000313" key="2">
    <source>
        <dbReference type="EMBL" id="SEN25458.1"/>
    </source>
</evidence>
<dbReference type="CDD" id="cd00093">
    <property type="entry name" value="HTH_XRE"/>
    <property type="match status" value="1"/>
</dbReference>
<sequence length="149" mass="17257">MEKLKYKVIKSEKQYDEYCDVLAELVASPRKNKELSDEIELLTLLIEKWDESHSTFKDANPIEILQYLMAENNLKATELAAMLGIGKSLVSDMLHYRRGLSKENIRKLAEHFKVSQELFNRPYKLISPLNAQLKNASVMNTTKELKVVR</sequence>
<organism evidence="2 3">
    <name type="scientific">Chitinophaga rupis</name>
    <dbReference type="NCBI Taxonomy" id="573321"/>
    <lineage>
        <taxon>Bacteria</taxon>
        <taxon>Pseudomonadati</taxon>
        <taxon>Bacteroidota</taxon>
        <taxon>Chitinophagia</taxon>
        <taxon>Chitinophagales</taxon>
        <taxon>Chitinophagaceae</taxon>
        <taxon>Chitinophaga</taxon>
    </lineage>
</organism>
<dbReference type="InterPro" id="IPR010982">
    <property type="entry name" value="Lambda_DNA-bd_dom_sf"/>
</dbReference>
<protein>
    <submittedName>
        <fullName evidence="2">HTH-type transcriptional regulator / antitoxin HigA</fullName>
    </submittedName>
</protein>
<dbReference type="EMBL" id="FOBB01000009">
    <property type="protein sequence ID" value="SEN25458.1"/>
    <property type="molecule type" value="Genomic_DNA"/>
</dbReference>
<dbReference type="GO" id="GO:0001046">
    <property type="term" value="F:core promoter sequence-specific DNA binding"/>
    <property type="evidence" value="ECO:0007669"/>
    <property type="project" value="TreeGrafter"/>
</dbReference>
<dbReference type="Gene3D" id="1.10.260.40">
    <property type="entry name" value="lambda repressor-like DNA-binding domains"/>
    <property type="match status" value="1"/>
</dbReference>
<keyword evidence="3" id="KW-1185">Reference proteome</keyword>
<dbReference type="GO" id="GO:0006355">
    <property type="term" value="P:regulation of DNA-templated transcription"/>
    <property type="evidence" value="ECO:0007669"/>
    <property type="project" value="InterPro"/>
</dbReference>
<gene>
    <name evidence="2" type="ORF">SAMN04488505_10984</name>
</gene>